<dbReference type="AlphaFoldDB" id="A0A2G9Y5W0"/>
<feature type="region of interest" description="Disordered" evidence="1">
    <location>
        <begin position="71"/>
        <end position="91"/>
    </location>
</feature>
<sequence length="149" mass="16938">MLDATPTPEMLVPPVVKNELHPKDFTPLGDHLYELKAQAKEPVSTTTSLGPDQDYLKELKEQLQQAAVEQGLDPDKVVPENADGQPEPQQRRIGLVKRIKSFFTRSWNWSKDFINKFVKNLERRNIIAKRPEPVPPSRESQPLAPPQPV</sequence>
<evidence type="ECO:0000313" key="3">
    <source>
        <dbReference type="Proteomes" id="UP000231025"/>
    </source>
</evidence>
<evidence type="ECO:0000256" key="1">
    <source>
        <dbReference type="SAM" id="MobiDB-lite"/>
    </source>
</evidence>
<evidence type="ECO:0000313" key="2">
    <source>
        <dbReference type="EMBL" id="PIP14622.1"/>
    </source>
</evidence>
<organism evidence="2 3">
    <name type="scientific">Candidatus Roizmanbacteria bacterium CG23_combo_of_CG06-09_8_20_14_all_35_49</name>
    <dbReference type="NCBI Taxonomy" id="1974863"/>
    <lineage>
        <taxon>Bacteria</taxon>
        <taxon>Candidatus Roizmaniibacteriota</taxon>
    </lineage>
</organism>
<protein>
    <submittedName>
        <fullName evidence="2">Uncharacterized protein</fullName>
    </submittedName>
</protein>
<accession>A0A2G9Y5W0</accession>
<gene>
    <name evidence="2" type="ORF">COX47_04230</name>
</gene>
<dbReference type="EMBL" id="PCRE01000059">
    <property type="protein sequence ID" value="PIP14622.1"/>
    <property type="molecule type" value="Genomic_DNA"/>
</dbReference>
<proteinExistence type="predicted"/>
<dbReference type="Proteomes" id="UP000231025">
    <property type="component" value="Unassembled WGS sequence"/>
</dbReference>
<feature type="region of interest" description="Disordered" evidence="1">
    <location>
        <begin position="126"/>
        <end position="149"/>
    </location>
</feature>
<name>A0A2G9Y5W0_9BACT</name>
<comment type="caution">
    <text evidence="2">The sequence shown here is derived from an EMBL/GenBank/DDBJ whole genome shotgun (WGS) entry which is preliminary data.</text>
</comment>
<reference evidence="2 3" key="1">
    <citation type="submission" date="2017-09" db="EMBL/GenBank/DDBJ databases">
        <title>Depth-based differentiation of microbial function through sediment-hosted aquifers and enrichment of novel symbionts in the deep terrestrial subsurface.</title>
        <authorList>
            <person name="Probst A.J."/>
            <person name="Ladd B."/>
            <person name="Jarett J.K."/>
            <person name="Geller-Mcgrath D.E."/>
            <person name="Sieber C.M."/>
            <person name="Emerson J.B."/>
            <person name="Anantharaman K."/>
            <person name="Thomas B.C."/>
            <person name="Malmstrom R."/>
            <person name="Stieglmeier M."/>
            <person name="Klingl A."/>
            <person name="Woyke T."/>
            <person name="Ryan C.M."/>
            <person name="Banfield J.F."/>
        </authorList>
    </citation>
    <scope>NUCLEOTIDE SEQUENCE [LARGE SCALE GENOMIC DNA]</scope>
    <source>
        <strain evidence="2">CG23_combo_of_CG06-09_8_20_14_all_35_49</strain>
    </source>
</reference>